<evidence type="ECO:0000313" key="2">
    <source>
        <dbReference type="EMBL" id="AIE86557.1"/>
    </source>
</evidence>
<reference evidence="2 3" key="1">
    <citation type="journal article" date="2014" name="PLoS ONE">
        <title>The first complete genome sequence of the class fimbriimonadia in the phylum armatimonadetes.</title>
        <authorList>
            <person name="Hu Z.Y."/>
            <person name="Wang Y.Z."/>
            <person name="Im W.T."/>
            <person name="Wang S.Y."/>
            <person name="Zhao G.P."/>
            <person name="Zheng H.J."/>
            <person name="Quan Z.X."/>
        </authorList>
    </citation>
    <scope>NUCLEOTIDE SEQUENCE [LARGE SCALE GENOMIC DNA]</scope>
    <source>
        <strain evidence="2">Gsoil 348</strain>
    </source>
</reference>
<accession>A0A068NTB8</accession>
<dbReference type="KEGG" id="fgi:OP10G_3189"/>
<dbReference type="Proteomes" id="UP000027982">
    <property type="component" value="Chromosome"/>
</dbReference>
<sequence length="59" mass="6528">MTLGQYLQSCNLGIDRSVSIVVDDAAVSRTESFWRSRGFELGSPTPGKLWSRSEYGSKT</sequence>
<name>A0A068NTB8_FIMGI</name>
<dbReference type="EMBL" id="CP007139">
    <property type="protein sequence ID" value="AIE86557.1"/>
    <property type="molecule type" value="Genomic_DNA"/>
</dbReference>
<proteinExistence type="predicted"/>
<keyword evidence="3" id="KW-1185">Reference proteome</keyword>
<dbReference type="HOGENOM" id="CLU_2953713_0_0_0"/>
<dbReference type="STRING" id="661478.OP10G_3189"/>
<dbReference type="AlphaFoldDB" id="A0A068NTB8"/>
<gene>
    <name evidence="2" type="ORF">OP10G_3189</name>
</gene>
<organism evidence="2 3">
    <name type="scientific">Fimbriimonas ginsengisoli Gsoil 348</name>
    <dbReference type="NCBI Taxonomy" id="661478"/>
    <lineage>
        <taxon>Bacteria</taxon>
        <taxon>Bacillati</taxon>
        <taxon>Armatimonadota</taxon>
        <taxon>Fimbriimonadia</taxon>
        <taxon>Fimbriimonadales</taxon>
        <taxon>Fimbriimonadaceae</taxon>
        <taxon>Fimbriimonas</taxon>
    </lineage>
</organism>
<evidence type="ECO:0000256" key="1">
    <source>
        <dbReference type="SAM" id="MobiDB-lite"/>
    </source>
</evidence>
<protein>
    <submittedName>
        <fullName evidence="2">Uncharacterized protein</fullName>
    </submittedName>
</protein>
<evidence type="ECO:0000313" key="3">
    <source>
        <dbReference type="Proteomes" id="UP000027982"/>
    </source>
</evidence>
<feature type="region of interest" description="Disordered" evidence="1">
    <location>
        <begin position="38"/>
        <end position="59"/>
    </location>
</feature>